<accession>A0A9X1QH68</accession>
<organism evidence="2 3">
    <name type="scientific">Dyadobacter chenhuakuii</name>
    <dbReference type="NCBI Taxonomy" id="2909339"/>
    <lineage>
        <taxon>Bacteria</taxon>
        <taxon>Pseudomonadati</taxon>
        <taxon>Bacteroidota</taxon>
        <taxon>Cytophagia</taxon>
        <taxon>Cytophagales</taxon>
        <taxon>Spirosomataceae</taxon>
        <taxon>Dyadobacter</taxon>
    </lineage>
</organism>
<evidence type="ECO:0000313" key="2">
    <source>
        <dbReference type="EMBL" id="MCF2500208.1"/>
    </source>
</evidence>
<dbReference type="AlphaFoldDB" id="A0A9X1QH68"/>
<gene>
    <name evidence="2" type="ORF">L0661_17950</name>
</gene>
<comment type="caution">
    <text evidence="2">The sequence shown here is derived from an EMBL/GenBank/DDBJ whole genome shotgun (WGS) entry which is preliminary data.</text>
</comment>
<reference evidence="2" key="1">
    <citation type="submission" date="2022-01" db="EMBL/GenBank/DDBJ databases">
        <title>Novel species in genus Dyadobacter.</title>
        <authorList>
            <person name="Ma C."/>
        </authorList>
    </citation>
    <scope>NUCLEOTIDE SEQUENCE</scope>
    <source>
        <strain evidence="2">CY357</strain>
    </source>
</reference>
<dbReference type="Pfam" id="PF14054">
    <property type="entry name" value="DUF4249"/>
    <property type="match status" value="1"/>
</dbReference>
<dbReference type="EMBL" id="JAKFFV010000011">
    <property type="protein sequence ID" value="MCF2500208.1"/>
    <property type="molecule type" value="Genomic_DNA"/>
</dbReference>
<name>A0A9X1QH68_9BACT</name>
<dbReference type="RefSeq" id="WP_235178680.1">
    <property type="nucleotide sequence ID" value="NZ_JAKFFV010000011.1"/>
</dbReference>
<protein>
    <submittedName>
        <fullName evidence="2">DUF4249 domain-containing protein</fullName>
    </submittedName>
</protein>
<evidence type="ECO:0000256" key="1">
    <source>
        <dbReference type="SAM" id="Phobius"/>
    </source>
</evidence>
<keyword evidence="1" id="KW-1133">Transmembrane helix</keyword>
<dbReference type="InterPro" id="IPR025345">
    <property type="entry name" value="DUF4249"/>
</dbReference>
<keyword evidence="1" id="KW-0472">Membrane</keyword>
<sequence length="383" mass="43478">MVTRKWFSVKQMHWGYQSAVFLALILIIYGCIEPFSPPEVTNTESFLVVDGFLNVGSDTSRITLRNTQNTNDDTRPVVEGGARISVDAESGEKYEFEEKGQGVYLLPPVNFNMTTKYRLHIRRSNGREYLSDYVVVTQTPPIDSLTYKLDLRRNAMIIYVNTHDSANNTRFYRWKFEETFEYKSAYFSGLVRDTEAGEIIPRRDDISTCWNTLESRDIKLGSTIKLNQDIIKDLPINIIDISTNKLFIKYSILVRQYALSREAFEYWTDLSKTTQGTGSLFDPQPSQVTGNIKNTGDPKELVFGYFSAVTEQKQRIFMTPALGRSPMCLAPDTLTPDDAYKSYGVLLNSYIDAGGSTFILSSSEDCADCRAQGGTTTRPSFWK</sequence>
<feature type="transmembrane region" description="Helical" evidence="1">
    <location>
        <begin position="12"/>
        <end position="30"/>
    </location>
</feature>
<proteinExistence type="predicted"/>
<keyword evidence="1" id="KW-0812">Transmembrane</keyword>
<evidence type="ECO:0000313" key="3">
    <source>
        <dbReference type="Proteomes" id="UP001139411"/>
    </source>
</evidence>
<dbReference type="PROSITE" id="PS51257">
    <property type="entry name" value="PROKAR_LIPOPROTEIN"/>
    <property type="match status" value="1"/>
</dbReference>
<dbReference type="Proteomes" id="UP001139411">
    <property type="component" value="Unassembled WGS sequence"/>
</dbReference>